<accession>A0ABW6IFL4</accession>
<organism evidence="2 3">
    <name type="scientific">Almyronema epifaneia S1</name>
    <dbReference type="NCBI Taxonomy" id="2991925"/>
    <lineage>
        <taxon>Bacteria</taxon>
        <taxon>Bacillati</taxon>
        <taxon>Cyanobacteriota</taxon>
        <taxon>Cyanophyceae</taxon>
        <taxon>Nodosilineales</taxon>
        <taxon>Nodosilineaceae</taxon>
        <taxon>Almyronema</taxon>
        <taxon>Almyronema epifaneia</taxon>
    </lineage>
</organism>
<protein>
    <submittedName>
        <fullName evidence="2">DUF4255 domain-containing protein</fullName>
    </submittedName>
</protein>
<dbReference type="InterPro" id="IPR025351">
    <property type="entry name" value="Pvc16_N"/>
</dbReference>
<feature type="domain" description="Pvc16 N-terminal" evidence="1">
    <location>
        <begin position="9"/>
        <end position="205"/>
    </location>
</feature>
<comment type="caution">
    <text evidence="2">The sequence shown here is derived from an EMBL/GenBank/DDBJ whole genome shotgun (WGS) entry which is preliminary data.</text>
</comment>
<proteinExistence type="predicted"/>
<name>A0ABW6IFL4_9CYAN</name>
<dbReference type="InterPro" id="IPR014756">
    <property type="entry name" value="Ig_E-set"/>
</dbReference>
<gene>
    <name evidence="2" type="ORF">ACFVKH_11720</name>
</gene>
<dbReference type="RefSeq" id="WP_377965199.1">
    <property type="nucleotide sequence ID" value="NZ_JBHZOL010000075.1"/>
</dbReference>
<evidence type="ECO:0000259" key="1">
    <source>
        <dbReference type="Pfam" id="PF14065"/>
    </source>
</evidence>
<dbReference type="SUPFAM" id="SSF81296">
    <property type="entry name" value="E set domains"/>
    <property type="match status" value="1"/>
</dbReference>
<evidence type="ECO:0000313" key="2">
    <source>
        <dbReference type="EMBL" id="MFE4106951.1"/>
    </source>
</evidence>
<evidence type="ECO:0000313" key="3">
    <source>
        <dbReference type="Proteomes" id="UP001600165"/>
    </source>
</evidence>
<dbReference type="Proteomes" id="UP001600165">
    <property type="component" value="Unassembled WGS sequence"/>
</dbReference>
<sequence>MSTALAIGAVTAILKGLLDNRLAAASGDFGGSVPDVTVQPPDLVVPADTQGDVDRLNLFLYQVTPNVGWRNIGYPARDSQGDRISCPPLALNLHYLLSAYSRVAFRSEIMLGYGMQLLHEVGVLPRELISARLAALVDPPENVLAVSTLAQQIEGIKVTPAALSTEEVSKLWAAFQTHYRPTAAYQVSVVLIESELPARAALPVRAANLSVQPFKRPLINTIQPQILEPGGRLILQGENLKAANLRLRFGDEQLVTPVATDMSDRQISVTLPMDLSAGINTVQVLHLVDFGTSSPDEPHRGFESNTIAFMLRPTLTPPASVTAGATLNLPVAPPIGRKQRVVLFLGDRAIAVPQRSAADPPTTGTLNIALPGDLTPATYLVRLRVDGAESRLTPDTGPFTGPTLQVL</sequence>
<dbReference type="Pfam" id="PF14065">
    <property type="entry name" value="Pvc16_N"/>
    <property type="match status" value="1"/>
</dbReference>
<keyword evidence="3" id="KW-1185">Reference proteome</keyword>
<reference evidence="2 3" key="1">
    <citation type="submission" date="2024-10" db="EMBL/GenBank/DDBJ databases">
        <authorList>
            <person name="Ratan Roy A."/>
            <person name="Morales Sandoval P.H."/>
            <person name="De Los Santos Villalobos S."/>
            <person name="Chakraborty S."/>
            <person name="Mukherjee J."/>
        </authorList>
    </citation>
    <scope>NUCLEOTIDE SEQUENCE [LARGE SCALE GENOMIC DNA]</scope>
    <source>
        <strain evidence="2 3">S1</strain>
    </source>
</reference>
<dbReference type="EMBL" id="JBHZOL010000075">
    <property type="protein sequence ID" value="MFE4106951.1"/>
    <property type="molecule type" value="Genomic_DNA"/>
</dbReference>